<sequence>MDMSLTAKVENYKWHLKECTSTEKPYYGLCSRNDNEPNTCKGALISGDICYWLTVNIGDTDALNQECVQDGGMLASIPSQKILDDLDIFYSFALSAHNEIYFGVNSKVDPDTWTTWDNVPITWTYWQGGITLTDSSKACARLLPNSEPKYNWENHVCGETSYYGLCSTNNTFNLPSSSPPVHINVTTESVTESIDGTTHYTRTTESVISETSVSETTTETVTSKTPPFNQESETTTSEKTSSETTPFNIASETTPSGTMSSETTPSEITSSKTTSSSVSISNTTYICRCGTKLLNIGDDLLAQTLRELIANLTVDKHLLSSFIRKKTSADDERPSVKVVATLGIVLYVIEICFIVALDGPWYYSVGKKIMKYFKKKLTKCNH</sequence>
<dbReference type="InterPro" id="IPR016187">
    <property type="entry name" value="CTDL_fold"/>
</dbReference>
<evidence type="ECO:0000313" key="4">
    <source>
        <dbReference type="EMBL" id="KAK6184075.1"/>
    </source>
</evidence>
<organism evidence="4 5">
    <name type="scientific">Patella caerulea</name>
    <name type="common">Rayed Mediterranean limpet</name>
    <dbReference type="NCBI Taxonomy" id="87958"/>
    <lineage>
        <taxon>Eukaryota</taxon>
        <taxon>Metazoa</taxon>
        <taxon>Spiralia</taxon>
        <taxon>Lophotrochozoa</taxon>
        <taxon>Mollusca</taxon>
        <taxon>Gastropoda</taxon>
        <taxon>Patellogastropoda</taxon>
        <taxon>Patelloidea</taxon>
        <taxon>Patellidae</taxon>
        <taxon>Patella</taxon>
    </lineage>
</organism>
<dbReference type="CDD" id="cd00037">
    <property type="entry name" value="CLECT"/>
    <property type="match status" value="1"/>
</dbReference>
<feature type="compositionally biased region" description="Low complexity" evidence="1">
    <location>
        <begin position="258"/>
        <end position="275"/>
    </location>
</feature>
<feature type="region of interest" description="Disordered" evidence="1">
    <location>
        <begin position="196"/>
        <end position="275"/>
    </location>
</feature>
<feature type="domain" description="C-type lectin" evidence="3">
    <location>
        <begin position="46"/>
        <end position="163"/>
    </location>
</feature>
<dbReference type="EMBL" id="JAZGQO010000006">
    <property type="protein sequence ID" value="KAK6184075.1"/>
    <property type="molecule type" value="Genomic_DNA"/>
</dbReference>
<dbReference type="Gene3D" id="3.10.100.10">
    <property type="entry name" value="Mannose-Binding Protein A, subunit A"/>
    <property type="match status" value="1"/>
</dbReference>
<dbReference type="AlphaFoldDB" id="A0AAN8JWB1"/>
<dbReference type="SUPFAM" id="SSF56436">
    <property type="entry name" value="C-type lectin-like"/>
    <property type="match status" value="1"/>
</dbReference>
<accession>A0AAN8JWB1</accession>
<feature type="transmembrane region" description="Helical" evidence="2">
    <location>
        <begin position="344"/>
        <end position="365"/>
    </location>
</feature>
<dbReference type="Proteomes" id="UP001347796">
    <property type="component" value="Unassembled WGS sequence"/>
</dbReference>
<protein>
    <recommendedName>
        <fullName evidence="3">C-type lectin domain-containing protein</fullName>
    </recommendedName>
</protein>
<dbReference type="InterPro" id="IPR016186">
    <property type="entry name" value="C-type_lectin-like/link_sf"/>
</dbReference>
<proteinExistence type="predicted"/>
<keyword evidence="2" id="KW-1133">Transmembrane helix</keyword>
<evidence type="ECO:0000256" key="2">
    <source>
        <dbReference type="SAM" id="Phobius"/>
    </source>
</evidence>
<feature type="compositionally biased region" description="Low complexity" evidence="1">
    <location>
        <begin position="201"/>
        <end position="245"/>
    </location>
</feature>
<keyword evidence="5" id="KW-1185">Reference proteome</keyword>
<dbReference type="InterPro" id="IPR001304">
    <property type="entry name" value="C-type_lectin-like"/>
</dbReference>
<evidence type="ECO:0000259" key="3">
    <source>
        <dbReference type="PROSITE" id="PS50041"/>
    </source>
</evidence>
<comment type="caution">
    <text evidence="4">The sequence shown here is derived from an EMBL/GenBank/DDBJ whole genome shotgun (WGS) entry which is preliminary data.</text>
</comment>
<evidence type="ECO:0000313" key="5">
    <source>
        <dbReference type="Proteomes" id="UP001347796"/>
    </source>
</evidence>
<feature type="compositionally biased region" description="Polar residues" evidence="1">
    <location>
        <begin position="246"/>
        <end position="257"/>
    </location>
</feature>
<keyword evidence="2" id="KW-0812">Transmembrane</keyword>
<name>A0AAN8JWB1_PATCE</name>
<evidence type="ECO:0000256" key="1">
    <source>
        <dbReference type="SAM" id="MobiDB-lite"/>
    </source>
</evidence>
<reference evidence="4 5" key="1">
    <citation type="submission" date="2024-01" db="EMBL/GenBank/DDBJ databases">
        <title>The genome of the rayed Mediterranean limpet Patella caerulea (Linnaeus, 1758).</title>
        <authorList>
            <person name="Anh-Thu Weber A."/>
            <person name="Halstead-Nussloch G."/>
        </authorList>
    </citation>
    <scope>NUCLEOTIDE SEQUENCE [LARGE SCALE GENOMIC DNA]</scope>
    <source>
        <strain evidence="4">AATW-2023a</strain>
        <tissue evidence="4">Whole specimen</tissue>
    </source>
</reference>
<dbReference type="PROSITE" id="PS50041">
    <property type="entry name" value="C_TYPE_LECTIN_2"/>
    <property type="match status" value="1"/>
</dbReference>
<keyword evidence="2" id="KW-0472">Membrane</keyword>
<gene>
    <name evidence="4" type="ORF">SNE40_006610</name>
</gene>